<dbReference type="Proteomes" id="UP000095281">
    <property type="component" value="Unplaced"/>
</dbReference>
<evidence type="ECO:0000313" key="3">
    <source>
        <dbReference type="WBParaSite" id="MhA1_Contig1494.frz3.gene3"/>
    </source>
</evidence>
<keyword evidence="2" id="KW-1185">Reference proteome</keyword>
<proteinExistence type="predicted"/>
<dbReference type="WBParaSite" id="MhA1_Contig1494.frz3.gene3">
    <property type="protein sequence ID" value="MhA1_Contig1494.frz3.gene3"/>
    <property type="gene ID" value="MhA1_Contig1494.frz3.gene3"/>
</dbReference>
<accession>A0A1I8B680</accession>
<evidence type="ECO:0000256" key="1">
    <source>
        <dbReference type="SAM" id="MobiDB-lite"/>
    </source>
</evidence>
<evidence type="ECO:0000313" key="2">
    <source>
        <dbReference type="Proteomes" id="UP000095281"/>
    </source>
</evidence>
<protein>
    <submittedName>
        <fullName evidence="3">Uncharacterized protein</fullName>
    </submittedName>
</protein>
<dbReference type="AlphaFoldDB" id="A0A1I8B680"/>
<organism evidence="2 3">
    <name type="scientific">Meloidogyne hapla</name>
    <name type="common">Root-knot nematode worm</name>
    <dbReference type="NCBI Taxonomy" id="6305"/>
    <lineage>
        <taxon>Eukaryota</taxon>
        <taxon>Metazoa</taxon>
        <taxon>Ecdysozoa</taxon>
        <taxon>Nematoda</taxon>
        <taxon>Chromadorea</taxon>
        <taxon>Rhabditida</taxon>
        <taxon>Tylenchina</taxon>
        <taxon>Tylenchomorpha</taxon>
        <taxon>Tylenchoidea</taxon>
        <taxon>Meloidogynidae</taxon>
        <taxon>Meloidogyninae</taxon>
        <taxon>Meloidogyne</taxon>
    </lineage>
</organism>
<reference evidence="3" key="1">
    <citation type="submission" date="2016-11" db="UniProtKB">
        <authorList>
            <consortium name="WormBaseParasite"/>
        </authorList>
    </citation>
    <scope>IDENTIFICATION</scope>
</reference>
<sequence>MIINDSINSDEIIFREVIYIFEILPLFNYGIEEFINLYDKNYLNKKRKREEEEEEEEEEGDSNKMLKYYLLNEEQPPTSNLKVKENNEEDDVFKDLSK</sequence>
<feature type="region of interest" description="Disordered" evidence="1">
    <location>
        <begin position="75"/>
        <end position="98"/>
    </location>
</feature>
<name>A0A1I8B680_MELHA</name>